<dbReference type="InterPro" id="IPR003673">
    <property type="entry name" value="CoA-Trfase_fam_III"/>
</dbReference>
<dbReference type="SUPFAM" id="SSF89796">
    <property type="entry name" value="CoA-transferase family III (CaiB/BaiF)"/>
    <property type="match status" value="2"/>
</dbReference>
<comment type="caution">
    <text evidence="1">The sequence shown here is derived from an EMBL/GenBank/DDBJ whole genome shotgun (WGS) entry which is preliminary data.</text>
</comment>
<name>A0AA44ULD2_PSEA5</name>
<reference evidence="1 2" key="1">
    <citation type="submission" date="2017-11" db="EMBL/GenBank/DDBJ databases">
        <title>Sequencing the genomes of 1000 actinobacteria strains.</title>
        <authorList>
            <person name="Klenk H.-P."/>
        </authorList>
    </citation>
    <scope>NUCLEOTIDE SEQUENCE [LARGE SCALE GENOMIC DNA]</scope>
    <source>
        <strain evidence="1 2">DSM 44104</strain>
    </source>
</reference>
<dbReference type="EMBL" id="PHUJ01000003">
    <property type="protein sequence ID" value="PKB29326.1"/>
    <property type="molecule type" value="Genomic_DNA"/>
</dbReference>
<protein>
    <submittedName>
        <fullName evidence="1">CoA transferase family III</fullName>
    </submittedName>
</protein>
<dbReference type="InterPro" id="IPR050509">
    <property type="entry name" value="CoA-transferase_III"/>
</dbReference>
<keyword evidence="1" id="KW-0808">Transferase</keyword>
<dbReference type="Gene3D" id="3.30.1540.10">
    <property type="entry name" value="formyl-coa transferase, domain 3"/>
    <property type="match status" value="1"/>
</dbReference>
<proteinExistence type="predicted"/>
<dbReference type="PANTHER" id="PTHR48228:SF4">
    <property type="entry name" value="BLR3030 PROTEIN"/>
    <property type="match status" value="1"/>
</dbReference>
<dbReference type="Gene3D" id="3.40.50.10540">
    <property type="entry name" value="Crotonobetainyl-coa:carnitine coa-transferase, domain 1"/>
    <property type="match status" value="2"/>
</dbReference>
<evidence type="ECO:0000313" key="2">
    <source>
        <dbReference type="Proteomes" id="UP000232453"/>
    </source>
</evidence>
<dbReference type="PANTHER" id="PTHR48228">
    <property type="entry name" value="SUCCINYL-COA--D-CITRAMALATE COA-TRANSFERASE"/>
    <property type="match status" value="1"/>
</dbReference>
<dbReference type="AlphaFoldDB" id="A0AA44ULD2"/>
<dbReference type="GO" id="GO:0016740">
    <property type="term" value="F:transferase activity"/>
    <property type="evidence" value="ECO:0007669"/>
    <property type="project" value="UniProtKB-KW"/>
</dbReference>
<evidence type="ECO:0000313" key="1">
    <source>
        <dbReference type="EMBL" id="PKB29326.1"/>
    </source>
</evidence>
<dbReference type="InterPro" id="IPR023606">
    <property type="entry name" value="CoA-Trfase_III_dom_1_sf"/>
</dbReference>
<organism evidence="1 2">
    <name type="scientific">Pseudonocardia alni</name>
    <name type="common">Amycolata alni</name>
    <dbReference type="NCBI Taxonomy" id="33907"/>
    <lineage>
        <taxon>Bacteria</taxon>
        <taxon>Bacillati</taxon>
        <taxon>Actinomycetota</taxon>
        <taxon>Actinomycetes</taxon>
        <taxon>Pseudonocardiales</taxon>
        <taxon>Pseudonocardiaceae</taxon>
        <taxon>Pseudonocardia</taxon>
    </lineage>
</organism>
<dbReference type="Proteomes" id="UP000232453">
    <property type="component" value="Unassembled WGS sequence"/>
</dbReference>
<dbReference type="Pfam" id="PF02515">
    <property type="entry name" value="CoA_transf_3"/>
    <property type="match status" value="1"/>
</dbReference>
<accession>A0AA44ULD2</accession>
<dbReference type="InterPro" id="IPR044855">
    <property type="entry name" value="CoA-Trfase_III_dom3_sf"/>
</dbReference>
<sequence length="507" mass="52997">MTTPAATTGDATAERILANVASPATDDAFDPGAALDGLLGCVGMSGADAGGRVGFVGADPVVPSALRLGGGAAVALAAKSVGMAAVHRDRGGDGQDVTVDVRRAPHRLCPFYDRRWELVNGHPAASPAITSQALGFSFHRTRDDRWVMPLNPYPALRARAETFLGVPESGVADAVARWDAAELEAAASDAGIVMPMARTPAEWLATEQHAALAGTPPITLRRIGDAPPEPFPRRRRADLPLDGLRALGMGHVIAGAGTGRALALHGADVLNIWRPTEFEHDSTYVTANVGVRSATVDPHAADGAALLRGLLADADVFYANRRPGYLARLGLSAEEAAAVRPGIVHASNTLHGPVGPWAHRVGFDQSAGTLVGMMTLEGGSATDPTVAPRLSPILVVNDYIVSWLTAAGVAAALRRRAVEGGSWAVEVSLARAALWMLELGVLDLGYAREVAGTGERHAYPAPETFTAQTPLGHYQGVTDQVTMSATPGEYRTVLVPRGSGRPEWLER</sequence>
<gene>
    <name evidence="1" type="ORF">ATL51_0956</name>
</gene>
<dbReference type="RefSeq" id="WP_100877773.1">
    <property type="nucleotide sequence ID" value="NZ_JBICSI010000002.1"/>
</dbReference>